<feature type="transmembrane region" description="Helical" evidence="2">
    <location>
        <begin position="318"/>
        <end position="340"/>
    </location>
</feature>
<keyword evidence="2" id="KW-1133">Transmembrane helix</keyword>
<feature type="domain" description="EamA" evidence="3">
    <location>
        <begin position="51"/>
        <end position="155"/>
    </location>
</feature>
<protein>
    <recommendedName>
        <fullName evidence="3">EamA domain-containing protein</fullName>
    </recommendedName>
</protein>
<feature type="non-terminal residue" evidence="4">
    <location>
        <position position="391"/>
    </location>
</feature>
<evidence type="ECO:0000256" key="2">
    <source>
        <dbReference type="SAM" id="Phobius"/>
    </source>
</evidence>
<feature type="transmembrane region" description="Helical" evidence="2">
    <location>
        <begin position="116"/>
        <end position="133"/>
    </location>
</feature>
<dbReference type="AlphaFoldDB" id="A0AAV2S9F3"/>
<dbReference type="InterPro" id="IPR037185">
    <property type="entry name" value="EmrE-like"/>
</dbReference>
<dbReference type="GO" id="GO:0016020">
    <property type="term" value="C:membrane"/>
    <property type="evidence" value="ECO:0007669"/>
    <property type="project" value="InterPro"/>
</dbReference>
<organism evidence="4 5">
    <name type="scientific">Meganyctiphanes norvegica</name>
    <name type="common">Northern krill</name>
    <name type="synonym">Thysanopoda norvegica</name>
    <dbReference type="NCBI Taxonomy" id="48144"/>
    <lineage>
        <taxon>Eukaryota</taxon>
        <taxon>Metazoa</taxon>
        <taxon>Ecdysozoa</taxon>
        <taxon>Arthropoda</taxon>
        <taxon>Crustacea</taxon>
        <taxon>Multicrustacea</taxon>
        <taxon>Malacostraca</taxon>
        <taxon>Eumalacostraca</taxon>
        <taxon>Eucarida</taxon>
        <taxon>Euphausiacea</taxon>
        <taxon>Euphausiidae</taxon>
        <taxon>Meganyctiphanes</taxon>
    </lineage>
</organism>
<evidence type="ECO:0000313" key="4">
    <source>
        <dbReference type="EMBL" id="CAL4176649.1"/>
    </source>
</evidence>
<feature type="transmembrane region" description="Helical" evidence="2">
    <location>
        <begin position="83"/>
        <end position="104"/>
    </location>
</feature>
<dbReference type="PANTHER" id="PTHR13146">
    <property type="match status" value="1"/>
</dbReference>
<feature type="transmembrane region" description="Helical" evidence="2">
    <location>
        <begin position="140"/>
        <end position="163"/>
    </location>
</feature>
<feature type="transmembrane region" description="Helical" evidence="2">
    <location>
        <begin position="204"/>
        <end position="227"/>
    </location>
</feature>
<keyword evidence="2" id="KW-0812">Transmembrane</keyword>
<dbReference type="InterPro" id="IPR000620">
    <property type="entry name" value="EamA_dom"/>
</dbReference>
<feature type="transmembrane region" description="Helical" evidence="2">
    <location>
        <begin position="290"/>
        <end position="312"/>
    </location>
</feature>
<reference evidence="4 5" key="1">
    <citation type="submission" date="2024-05" db="EMBL/GenBank/DDBJ databases">
        <authorList>
            <person name="Wallberg A."/>
        </authorList>
    </citation>
    <scope>NUCLEOTIDE SEQUENCE [LARGE SCALE GENOMIC DNA]</scope>
</reference>
<accession>A0AAV2S9F3</accession>
<proteinExistence type="predicted"/>
<feature type="compositionally biased region" description="Basic and acidic residues" evidence="1">
    <location>
        <begin position="362"/>
        <end position="377"/>
    </location>
</feature>
<dbReference type="Pfam" id="PF00892">
    <property type="entry name" value="EamA"/>
    <property type="match status" value="1"/>
</dbReference>
<dbReference type="EMBL" id="CAXKWB010055139">
    <property type="protein sequence ID" value="CAL4176649.1"/>
    <property type="molecule type" value="Genomic_DNA"/>
</dbReference>
<evidence type="ECO:0000313" key="5">
    <source>
        <dbReference type="Proteomes" id="UP001497623"/>
    </source>
</evidence>
<keyword evidence="2" id="KW-0472">Membrane</keyword>
<name>A0AAV2S9F3_MEGNR</name>
<keyword evidence="5" id="KW-1185">Reference proteome</keyword>
<evidence type="ECO:0000256" key="1">
    <source>
        <dbReference type="SAM" id="MobiDB-lite"/>
    </source>
</evidence>
<comment type="caution">
    <text evidence="4">The sequence shown here is derived from an EMBL/GenBank/DDBJ whole genome shotgun (WGS) entry which is preliminary data.</text>
</comment>
<feature type="transmembrane region" description="Helical" evidence="2">
    <location>
        <begin position="44"/>
        <end position="63"/>
    </location>
</feature>
<feature type="region of interest" description="Disordered" evidence="1">
    <location>
        <begin position="357"/>
        <end position="391"/>
    </location>
</feature>
<dbReference type="PANTHER" id="PTHR13146:SF0">
    <property type="entry name" value="SOLUTE CARRIER FAMILY 35 MEMBER F6"/>
    <property type="match status" value="1"/>
</dbReference>
<feature type="transmembrane region" description="Helical" evidence="2">
    <location>
        <begin position="169"/>
        <end position="192"/>
    </location>
</feature>
<evidence type="ECO:0000259" key="3">
    <source>
        <dbReference type="Pfam" id="PF00892"/>
    </source>
</evidence>
<gene>
    <name evidence="4" type="ORF">MNOR_LOCUS34820</name>
</gene>
<dbReference type="SUPFAM" id="SSF103481">
    <property type="entry name" value="Multidrug resistance efflux transporter EmrE"/>
    <property type="match status" value="1"/>
</dbReference>
<dbReference type="Proteomes" id="UP001497623">
    <property type="component" value="Unassembled WGS sequence"/>
</dbReference>
<feature type="transmembrane region" description="Helical" evidence="2">
    <location>
        <begin position="256"/>
        <end position="278"/>
    </location>
</feature>
<sequence>MMWRLCKLWCRNNMLIGNRSTISLNTMSPGEEPGEGNVNSYHNYFRQSHTIFFMGMFAFYVLFGKANFDSKRKGAAPPVHPKFPPYVMYIPAFCDMLATSIMYLGLTLTYASSFQMLRGAVIVFTGLFSVAFLGRKLRYFNWLGIGIIIVGLLLTGIADFIVGDTGGDMNAILTGDLLIVLGQIVTATQMVVEEKFVMGHNVPALLAVGWEGLFGFITLSILLIPMYHIPAGPFGMGNPRGVLEDALDGFTQLGNSWQLCLGISGNILSIAFFNFAGVSITKELSATSRMVLDSVRTLVVWVFSLLVGWQAFIAKQFALTFVGFILLVTGMFIYNDLLILPFMRDRGWINDAVEEEEELVVDENKSERGDDAGHENKGSINDASEEQKNYL</sequence>